<evidence type="ECO:0000313" key="2">
    <source>
        <dbReference type="Proteomes" id="UP000276133"/>
    </source>
</evidence>
<reference evidence="1 2" key="1">
    <citation type="journal article" date="2018" name="Sci. Rep.">
        <title>Genomic signatures of local adaptation to the degree of environmental predictability in rotifers.</title>
        <authorList>
            <person name="Franch-Gras L."/>
            <person name="Hahn C."/>
            <person name="Garcia-Roger E.M."/>
            <person name="Carmona M.J."/>
            <person name="Serra M."/>
            <person name="Gomez A."/>
        </authorList>
    </citation>
    <scope>NUCLEOTIDE SEQUENCE [LARGE SCALE GENOMIC DNA]</scope>
    <source>
        <strain evidence="1">HYR1</strain>
    </source>
</reference>
<protein>
    <submittedName>
        <fullName evidence="1">Uncharacterized protein</fullName>
    </submittedName>
</protein>
<dbReference type="PRINTS" id="PR00929">
    <property type="entry name" value="ATHOOK"/>
</dbReference>
<comment type="caution">
    <text evidence="1">The sequence shown here is derived from an EMBL/GenBank/DDBJ whole genome shotgun (WGS) entry which is preliminary data.</text>
</comment>
<dbReference type="EMBL" id="REGN01004651">
    <property type="protein sequence ID" value="RNA16692.1"/>
    <property type="molecule type" value="Genomic_DNA"/>
</dbReference>
<gene>
    <name evidence="1" type="ORF">BpHYR1_051610</name>
</gene>
<dbReference type="Proteomes" id="UP000276133">
    <property type="component" value="Unassembled WGS sequence"/>
</dbReference>
<accession>A0A3M7QZC1</accession>
<dbReference type="SMART" id="SM00384">
    <property type="entry name" value="AT_hook"/>
    <property type="match status" value="2"/>
</dbReference>
<dbReference type="Pfam" id="PF02178">
    <property type="entry name" value="AT_hook"/>
    <property type="match status" value="2"/>
</dbReference>
<keyword evidence="2" id="KW-1185">Reference proteome</keyword>
<evidence type="ECO:0000313" key="1">
    <source>
        <dbReference type="EMBL" id="RNA16692.1"/>
    </source>
</evidence>
<name>A0A3M7QZC1_BRAPC</name>
<proteinExistence type="predicted"/>
<dbReference type="GO" id="GO:0003677">
    <property type="term" value="F:DNA binding"/>
    <property type="evidence" value="ECO:0007669"/>
    <property type="project" value="InterPro"/>
</dbReference>
<dbReference type="AlphaFoldDB" id="A0A3M7QZC1"/>
<organism evidence="1 2">
    <name type="scientific">Brachionus plicatilis</name>
    <name type="common">Marine rotifer</name>
    <name type="synonym">Brachionus muelleri</name>
    <dbReference type="NCBI Taxonomy" id="10195"/>
    <lineage>
        <taxon>Eukaryota</taxon>
        <taxon>Metazoa</taxon>
        <taxon>Spiralia</taxon>
        <taxon>Gnathifera</taxon>
        <taxon>Rotifera</taxon>
        <taxon>Eurotatoria</taxon>
        <taxon>Monogononta</taxon>
        <taxon>Pseudotrocha</taxon>
        <taxon>Ploima</taxon>
        <taxon>Brachionidae</taxon>
        <taxon>Brachionus</taxon>
    </lineage>
</organism>
<sequence length="126" mass="14184">MIGNKANAILENLLKTTTAFVILALHTKRKRGRPKKQKVALFYQNDCNLNSSDNESNLEQAAVEQVPPIESIVVEKAYVVEATVVDVDLPRKRGRPKKSTTQFTISLTKKLCELIACKTREQELFP</sequence>
<dbReference type="InterPro" id="IPR017956">
    <property type="entry name" value="AT_hook_DNA-bd_motif"/>
</dbReference>